<dbReference type="PANTHER" id="PTHR30572:SF4">
    <property type="entry name" value="ABC TRANSPORTER PERMEASE YTRF"/>
    <property type="match status" value="1"/>
</dbReference>
<feature type="transmembrane region" description="Helical" evidence="7">
    <location>
        <begin position="311"/>
        <end position="336"/>
    </location>
</feature>
<evidence type="ECO:0000256" key="6">
    <source>
        <dbReference type="ARBA" id="ARBA00038076"/>
    </source>
</evidence>
<feature type="transmembrane region" description="Helical" evidence="7">
    <location>
        <begin position="265"/>
        <end position="290"/>
    </location>
</feature>
<feature type="domain" description="ABC3 transporter permease C-terminal" evidence="8">
    <location>
        <begin position="271"/>
        <end position="383"/>
    </location>
</feature>
<accession>A0A829HB22</accession>
<dbReference type="GO" id="GO:0005886">
    <property type="term" value="C:plasma membrane"/>
    <property type="evidence" value="ECO:0007669"/>
    <property type="project" value="UniProtKB-SubCell"/>
</dbReference>
<keyword evidence="2" id="KW-1003">Cell membrane</keyword>
<evidence type="ECO:0000256" key="7">
    <source>
        <dbReference type="SAM" id="Phobius"/>
    </source>
</evidence>
<evidence type="ECO:0000313" key="11">
    <source>
        <dbReference type="Proteomes" id="UP000014244"/>
    </source>
</evidence>
<evidence type="ECO:0000256" key="1">
    <source>
        <dbReference type="ARBA" id="ARBA00004651"/>
    </source>
</evidence>
<dbReference type="PANTHER" id="PTHR30572">
    <property type="entry name" value="MEMBRANE COMPONENT OF TRANSPORTER-RELATED"/>
    <property type="match status" value="1"/>
</dbReference>
<name>A0A829HB22_LACPA</name>
<protein>
    <submittedName>
        <fullName evidence="10">ABC transporter permease</fullName>
    </submittedName>
</protein>
<evidence type="ECO:0000259" key="9">
    <source>
        <dbReference type="Pfam" id="PF12704"/>
    </source>
</evidence>
<dbReference type="Pfam" id="PF02687">
    <property type="entry name" value="FtsX"/>
    <property type="match status" value="1"/>
</dbReference>
<feature type="transmembrane region" description="Helical" evidence="7">
    <location>
        <begin position="21"/>
        <end position="42"/>
    </location>
</feature>
<evidence type="ECO:0000259" key="8">
    <source>
        <dbReference type="Pfam" id="PF02687"/>
    </source>
</evidence>
<sequence length="389" mass="41893">MKIQELLATAWQSLIANPKRSLLTVIGIVIGIASVITIISLGNGVEQATLKNLQTTQTGKQSITIDYIPYNPSKPTPGFNQSDIDLLTVQHDIGIDKATLPKEPDNPFQSNVLVNDANQTASLSLVKPTQLTIIAGYQISAQDRQLKNQVAMISRSFAKKCFRTTINALHTALIINGYSYQVIGVISTDNSADIYLPKETYLANQTSTSGNRLKLTFQTGSNVSKQAKKAVKLLQQSGSQRSLGDYYYFDAGALLSGISKVIKGLTYFISAIAGISLFIAGIGVMNMMYISVSERTKEIGIRLAIGATPTLIMWQFLLEAIILTVSGGLIGFALGYGTAVLISLMLPFNAVITLNTFFLAFGVSSSVGLVFGILPAKQAADKNLIDILR</sequence>
<evidence type="ECO:0000256" key="5">
    <source>
        <dbReference type="ARBA" id="ARBA00023136"/>
    </source>
</evidence>
<comment type="similarity">
    <text evidence="6">Belongs to the ABC-4 integral membrane protein family.</text>
</comment>
<evidence type="ECO:0000313" key="10">
    <source>
        <dbReference type="EMBL" id="EPC76241.1"/>
    </source>
</evidence>
<keyword evidence="5 7" id="KW-0472">Membrane</keyword>
<evidence type="ECO:0000256" key="2">
    <source>
        <dbReference type="ARBA" id="ARBA00022475"/>
    </source>
</evidence>
<dbReference type="Pfam" id="PF12704">
    <property type="entry name" value="MacB_PCD"/>
    <property type="match status" value="1"/>
</dbReference>
<keyword evidence="3 7" id="KW-0812">Transmembrane</keyword>
<evidence type="ECO:0000256" key="3">
    <source>
        <dbReference type="ARBA" id="ARBA00022692"/>
    </source>
</evidence>
<dbReference type="InterPro" id="IPR025857">
    <property type="entry name" value="MacB_PCD"/>
</dbReference>
<dbReference type="InterPro" id="IPR050250">
    <property type="entry name" value="Macrolide_Exporter_MacB"/>
</dbReference>
<organism evidence="10 11">
    <name type="scientific">Lacticaseibacillus paracasei subsp. paracasei Lpp41</name>
    <dbReference type="NCBI Taxonomy" id="1256208"/>
    <lineage>
        <taxon>Bacteria</taxon>
        <taxon>Bacillati</taxon>
        <taxon>Bacillota</taxon>
        <taxon>Bacilli</taxon>
        <taxon>Lactobacillales</taxon>
        <taxon>Lactobacillaceae</taxon>
        <taxon>Lacticaseibacillus</taxon>
    </lineage>
</organism>
<comment type="subcellular location">
    <subcellularLocation>
        <location evidence="1">Cell membrane</location>
        <topology evidence="1">Multi-pass membrane protein</topology>
    </subcellularLocation>
</comment>
<feature type="transmembrane region" description="Helical" evidence="7">
    <location>
        <begin position="348"/>
        <end position="374"/>
    </location>
</feature>
<comment type="caution">
    <text evidence="10">The sequence shown here is derived from an EMBL/GenBank/DDBJ whole genome shotgun (WGS) entry which is preliminary data.</text>
</comment>
<dbReference type="GO" id="GO:0022857">
    <property type="term" value="F:transmembrane transporter activity"/>
    <property type="evidence" value="ECO:0007669"/>
    <property type="project" value="TreeGrafter"/>
</dbReference>
<feature type="domain" description="MacB-like periplasmic core" evidence="9">
    <location>
        <begin position="21"/>
        <end position="230"/>
    </location>
</feature>
<evidence type="ECO:0000256" key="4">
    <source>
        <dbReference type="ARBA" id="ARBA00022989"/>
    </source>
</evidence>
<keyword evidence="4 7" id="KW-1133">Transmembrane helix</keyword>
<proteinExistence type="inferred from homology"/>
<dbReference type="InterPro" id="IPR003838">
    <property type="entry name" value="ABC3_permease_C"/>
</dbReference>
<dbReference type="AlphaFoldDB" id="A0A829HB22"/>
<dbReference type="EMBL" id="ANKE01000033">
    <property type="protein sequence ID" value="EPC76241.1"/>
    <property type="molecule type" value="Genomic_DNA"/>
</dbReference>
<gene>
    <name evidence="10" type="ORF">Lpp41_00515</name>
</gene>
<dbReference type="Proteomes" id="UP000014244">
    <property type="component" value="Unassembled WGS sequence"/>
</dbReference>
<reference evidence="10 11" key="1">
    <citation type="journal article" date="2013" name="PLoS ONE">
        <title>Lactobacillus paracasei comparative genomics: towards species pan-genome definition and exploitation of diversity.</title>
        <authorList>
            <person name="Smokvina T."/>
            <person name="Wels M."/>
            <person name="Polka J."/>
            <person name="Chervaux C."/>
            <person name="Brisse S."/>
            <person name="Boekhorst J."/>
            <person name="van Hylckama Vlieg J.E."/>
            <person name="Siezen R.J."/>
        </authorList>
    </citation>
    <scope>NUCLEOTIDE SEQUENCE [LARGE SCALE GENOMIC DNA]</scope>
    <source>
        <strain evidence="10 11">Lpp41</strain>
    </source>
</reference>